<protein>
    <recommendedName>
        <fullName evidence="3">Peptidase S24/S26A/S26B/S26C domain-containing protein</fullName>
    </recommendedName>
</protein>
<dbReference type="RefSeq" id="WP_034900597.1">
    <property type="nucleotide sequence ID" value="NZ_CP017057.1"/>
</dbReference>
<keyword evidence="2" id="KW-1185">Reference proteome</keyword>
<evidence type="ECO:0008006" key="3">
    <source>
        <dbReference type="Google" id="ProtNLM"/>
    </source>
</evidence>
<reference evidence="1 2" key="1">
    <citation type="submission" date="2014-04" db="EMBL/GenBank/DDBJ databases">
        <title>A comprehensive comparison of genomes of Erythrobacter spp. Strains.</title>
        <authorList>
            <person name="Zheng Q."/>
        </authorList>
    </citation>
    <scope>NUCLEOTIDE SEQUENCE [LARGE SCALE GENOMIC DNA]</scope>
    <source>
        <strain evidence="1 2">DSM 8509</strain>
    </source>
</reference>
<dbReference type="Proteomes" id="UP000027866">
    <property type="component" value="Unassembled WGS sequence"/>
</dbReference>
<dbReference type="KEGG" id="elq:Ga0102493_113119"/>
<gene>
    <name evidence="1" type="ORF">EH32_04690</name>
</gene>
<evidence type="ECO:0000313" key="1">
    <source>
        <dbReference type="EMBL" id="KEO99121.1"/>
    </source>
</evidence>
<organism evidence="1 2">
    <name type="scientific">Erythrobacter litoralis</name>
    <dbReference type="NCBI Taxonomy" id="39960"/>
    <lineage>
        <taxon>Bacteria</taxon>
        <taxon>Pseudomonadati</taxon>
        <taxon>Pseudomonadota</taxon>
        <taxon>Alphaproteobacteria</taxon>
        <taxon>Sphingomonadales</taxon>
        <taxon>Erythrobacteraceae</taxon>
        <taxon>Erythrobacter/Porphyrobacter group</taxon>
        <taxon>Erythrobacter</taxon>
    </lineage>
</organism>
<dbReference type="EMBL" id="JMIX01000002">
    <property type="protein sequence ID" value="KEO99121.1"/>
    <property type="molecule type" value="Genomic_DNA"/>
</dbReference>
<name>A0A074MVV9_9SPHN</name>
<dbReference type="PATRIC" id="fig|39960.10.peg.2214"/>
<accession>A0A074MVV9</accession>
<sequence length="91" mass="10414">MFGLRLAWVPCKKMSRILPGGTVGLFRSQPAYVRGDVFLLRHPEHGELVRQIYAVGRNGRYSVEVINSDQQRGLGFIEPEWVRAAMLFRVL</sequence>
<proteinExistence type="predicted"/>
<evidence type="ECO:0000313" key="2">
    <source>
        <dbReference type="Proteomes" id="UP000027866"/>
    </source>
</evidence>
<dbReference type="AlphaFoldDB" id="A0A074MVV9"/>
<comment type="caution">
    <text evidence="1">The sequence shown here is derived from an EMBL/GenBank/DDBJ whole genome shotgun (WGS) entry which is preliminary data.</text>
</comment>